<proteinExistence type="predicted"/>
<evidence type="ECO:0000313" key="1">
    <source>
        <dbReference type="EMBL" id="EGY35310.1"/>
    </source>
</evidence>
<gene>
    <name evidence="1" type="ORF">SC1083_0005</name>
</gene>
<evidence type="ECO:0000313" key="2">
    <source>
        <dbReference type="Proteomes" id="UP000005508"/>
    </source>
</evidence>
<dbReference type="AlphaFoldDB" id="G4A5C0"/>
<dbReference type="EMBL" id="AEJM01000001">
    <property type="protein sequence ID" value="EGY35310.1"/>
    <property type="molecule type" value="Genomic_DNA"/>
</dbReference>
<organism evidence="1 2">
    <name type="scientific">Aggregatibacter actinomycetemcomitans serotype e str. SC1083</name>
    <dbReference type="NCBI Taxonomy" id="907488"/>
    <lineage>
        <taxon>Bacteria</taxon>
        <taxon>Pseudomonadati</taxon>
        <taxon>Pseudomonadota</taxon>
        <taxon>Gammaproteobacteria</taxon>
        <taxon>Pasteurellales</taxon>
        <taxon>Pasteurellaceae</taxon>
        <taxon>Aggregatibacter</taxon>
    </lineage>
</organism>
<accession>G4A5C0</accession>
<reference evidence="1 2" key="1">
    <citation type="submission" date="2010-10" db="EMBL/GenBank/DDBJ databases">
        <authorList>
            <person name="Chen C."/>
            <person name="Kittichotirat W."/>
            <person name="Asikainen S."/>
            <person name="Bumgarner R."/>
        </authorList>
    </citation>
    <scope>NUCLEOTIDE SEQUENCE [LARGE SCALE GENOMIC DNA]</scope>
    <source>
        <strain evidence="1 2">SC1083</strain>
    </source>
</reference>
<comment type="caution">
    <text evidence="1">The sequence shown here is derived from an EMBL/GenBank/DDBJ whole genome shotgun (WGS) entry which is preliminary data.</text>
</comment>
<sequence length="143" mass="16302">MKHNLFILYGAANTGKTTTFNELLKSACDQFLDKLVYFERSENCADFLAVFQNKNVKVGLYSSGDNEWHVSHNLYGLHHQNCNFIFGTSRTQGGSCQAVNNYADLFYSGDDSIKWHKKESATDRDNNKMAKELFSTLKKLLVE</sequence>
<protein>
    <submittedName>
        <fullName evidence="1">Uncharacterized protein</fullName>
    </submittedName>
</protein>
<dbReference type="RefSeq" id="WP_005555292.1">
    <property type="nucleotide sequence ID" value="NZ_AEJM01000001.1"/>
</dbReference>
<name>G4A5C0_AGGAC</name>
<dbReference type="Proteomes" id="UP000005508">
    <property type="component" value="Unassembled WGS sequence"/>
</dbReference>